<evidence type="ECO:0000259" key="1">
    <source>
        <dbReference type="PROSITE" id="PS50994"/>
    </source>
</evidence>
<dbReference type="PANTHER" id="PTHR35004:SF6">
    <property type="entry name" value="TRANSPOSASE"/>
    <property type="match status" value="1"/>
</dbReference>
<gene>
    <name evidence="2" type="ORF">B1806_15665</name>
</gene>
<evidence type="ECO:0000313" key="2">
    <source>
        <dbReference type="EMBL" id="THD06781.1"/>
    </source>
</evidence>
<protein>
    <submittedName>
        <fullName evidence="2">IS481 family transposase</fullName>
    </submittedName>
</protein>
<reference evidence="2 3" key="1">
    <citation type="submission" date="2017-02" db="EMBL/GenBank/DDBJ databases">
        <title>Whole genome sequencing of Metallibacterium scheffleri DSM 24874 (T).</title>
        <authorList>
            <person name="Kumar S."/>
            <person name="Patil P."/>
            <person name="Patil P.B."/>
        </authorList>
    </citation>
    <scope>NUCLEOTIDE SEQUENCE [LARGE SCALE GENOMIC DNA]</scope>
    <source>
        <strain evidence="2 3">DSM 24874</strain>
    </source>
</reference>
<dbReference type="AlphaFoldDB" id="A0A4V3USH8"/>
<accession>A0A4V3USH8</accession>
<dbReference type="InterPro" id="IPR036397">
    <property type="entry name" value="RNaseH_sf"/>
</dbReference>
<feature type="domain" description="Integrase catalytic" evidence="1">
    <location>
        <begin position="131"/>
        <end position="304"/>
    </location>
</feature>
<dbReference type="PROSITE" id="PS50994">
    <property type="entry name" value="INTEGRASE"/>
    <property type="match status" value="1"/>
</dbReference>
<dbReference type="OrthoDB" id="5941211at2"/>
<dbReference type="GO" id="GO:0003676">
    <property type="term" value="F:nucleic acid binding"/>
    <property type="evidence" value="ECO:0007669"/>
    <property type="project" value="InterPro"/>
</dbReference>
<dbReference type="EMBL" id="MWQO01000071">
    <property type="protein sequence ID" value="THD06781.1"/>
    <property type="molecule type" value="Genomic_DNA"/>
</dbReference>
<proteinExistence type="predicted"/>
<dbReference type="InterPro" id="IPR001584">
    <property type="entry name" value="Integrase_cat-core"/>
</dbReference>
<dbReference type="STRING" id="993689.GCA_002077135_01806"/>
<keyword evidence="3" id="KW-1185">Reference proteome</keyword>
<dbReference type="PANTHER" id="PTHR35004">
    <property type="entry name" value="TRANSPOSASE RV3428C-RELATED"/>
    <property type="match status" value="1"/>
</dbReference>
<dbReference type="InterPro" id="IPR012337">
    <property type="entry name" value="RNaseH-like_sf"/>
</dbReference>
<dbReference type="RefSeq" id="WP_081127131.1">
    <property type="nucleotide sequence ID" value="NZ_LDOS01000002.1"/>
</dbReference>
<dbReference type="InterPro" id="IPR047656">
    <property type="entry name" value="IS481-like_transpos"/>
</dbReference>
<organism evidence="2 3">
    <name type="scientific">Metallibacterium scheffleri</name>
    <dbReference type="NCBI Taxonomy" id="993689"/>
    <lineage>
        <taxon>Bacteria</taxon>
        <taxon>Pseudomonadati</taxon>
        <taxon>Pseudomonadota</taxon>
        <taxon>Gammaproteobacteria</taxon>
        <taxon>Lysobacterales</taxon>
        <taxon>Rhodanobacteraceae</taxon>
        <taxon>Metallibacterium</taxon>
    </lineage>
</organism>
<dbReference type="InterPro" id="IPR009057">
    <property type="entry name" value="Homeodomain-like_sf"/>
</dbReference>
<dbReference type="Gene3D" id="3.30.420.10">
    <property type="entry name" value="Ribonuclease H-like superfamily/Ribonuclease H"/>
    <property type="match status" value="1"/>
</dbReference>
<sequence>MPLTLHPLARTTPRIRAELRAADQALSDAELARRYGLTPPTVRKWRQRDATADRSHRPQTLHCTLTSAQEAVAMEIRRTLWLPLDDLLVVVREFLNPAVSRSGLMRCLTRHGLNRRPVEDKDAPIVRKTFKDYAPGFVHMDIKYLPQMADESARRYLFVAIDRATRWVFLRIYADQSEASSSDFLRRLYATAPMKIVKLLTDNGSQFTDRFTAKSKKPTGEHAFDRECALLGIEHRLTKPRHPQTNGMVERFNGRISDILATTHFRSREDLQTTLERYAKLYNDHLPQRALGHRTPRQAMDLWRKNHPEIFVRQLKNQTGLDSYSAHRDFPFC</sequence>
<dbReference type="SUPFAM" id="SSF46689">
    <property type="entry name" value="Homeodomain-like"/>
    <property type="match status" value="1"/>
</dbReference>
<dbReference type="Proteomes" id="UP000307749">
    <property type="component" value="Unassembled WGS sequence"/>
</dbReference>
<dbReference type="GO" id="GO:0015074">
    <property type="term" value="P:DNA integration"/>
    <property type="evidence" value="ECO:0007669"/>
    <property type="project" value="InterPro"/>
</dbReference>
<evidence type="ECO:0000313" key="3">
    <source>
        <dbReference type="Proteomes" id="UP000307749"/>
    </source>
</evidence>
<dbReference type="SUPFAM" id="SSF53098">
    <property type="entry name" value="Ribonuclease H-like"/>
    <property type="match status" value="1"/>
</dbReference>
<name>A0A4V3USH8_9GAMM</name>
<dbReference type="NCBIfam" id="NF033577">
    <property type="entry name" value="transpos_IS481"/>
    <property type="match status" value="1"/>
</dbReference>
<comment type="caution">
    <text evidence="2">The sequence shown here is derived from an EMBL/GenBank/DDBJ whole genome shotgun (WGS) entry which is preliminary data.</text>
</comment>
<dbReference type="Pfam" id="PF13683">
    <property type="entry name" value="rve_3"/>
    <property type="match status" value="1"/>
</dbReference>